<dbReference type="Gene3D" id="1.10.150.130">
    <property type="match status" value="1"/>
</dbReference>
<dbReference type="CDD" id="cd00801">
    <property type="entry name" value="INT_P4_C"/>
    <property type="match status" value="1"/>
</dbReference>
<dbReference type="SUPFAM" id="SSF56349">
    <property type="entry name" value="DNA breaking-rejoining enzymes"/>
    <property type="match status" value="1"/>
</dbReference>
<dbReference type="GO" id="GO:0003677">
    <property type="term" value="F:DNA binding"/>
    <property type="evidence" value="ECO:0007669"/>
    <property type="project" value="UniProtKB-KW"/>
</dbReference>
<evidence type="ECO:0000313" key="7">
    <source>
        <dbReference type="Proteomes" id="UP000594034"/>
    </source>
</evidence>
<reference evidence="6 7" key="1">
    <citation type="submission" date="2019-05" db="EMBL/GenBank/DDBJ databases">
        <title>OXA-830, a novel chromosomally encoded expanded-spectrum class D beta-lactamase in Aeromonas simiae.</title>
        <authorList>
            <person name="Zhou W."/>
            <person name="Chen Q."/>
        </authorList>
    </citation>
    <scope>NUCLEOTIDE SEQUENCE [LARGE SCALE GENOMIC DNA]</scope>
    <source>
        <strain evidence="6 7">A6</strain>
    </source>
</reference>
<dbReference type="GO" id="GO:0006310">
    <property type="term" value="P:DNA recombination"/>
    <property type="evidence" value="ECO:0007669"/>
    <property type="project" value="UniProtKB-KW"/>
</dbReference>
<dbReference type="Gene3D" id="1.10.443.10">
    <property type="entry name" value="Intergrase catalytic core"/>
    <property type="match status" value="1"/>
</dbReference>
<dbReference type="AlphaFoldDB" id="A0A5J6X4F6"/>
<dbReference type="InterPro" id="IPR050808">
    <property type="entry name" value="Phage_Integrase"/>
</dbReference>
<dbReference type="InterPro" id="IPR025166">
    <property type="entry name" value="Integrase_DNA_bind_dom"/>
</dbReference>
<proteinExistence type="inferred from homology"/>
<dbReference type="InterPro" id="IPR011010">
    <property type="entry name" value="DNA_brk_join_enz"/>
</dbReference>
<dbReference type="InterPro" id="IPR013762">
    <property type="entry name" value="Integrase-like_cat_sf"/>
</dbReference>
<dbReference type="Gene3D" id="3.30.160.390">
    <property type="entry name" value="Integrase, DNA-binding domain"/>
    <property type="match status" value="1"/>
</dbReference>
<gene>
    <name evidence="6" type="ORF">FE240_14765</name>
</gene>
<sequence length="428" mass="48591">MAALQNSKPLSYKAIETMKPGDKDKVDIGDYRGLRVVCGKTGKKSFYYRYNDPLNPRKQKQVTLGVFPAMSLEEARTKLKELKLMRHQGVCPATELSAVKIKREQEVDVVAPFTISDMIELYLTEHIEDRHAKEGGILSGARKPKGQAETRRTLYNDPVRVFGDRLATEVSSHDIVGLVMEIVARGANVQAGSVLRELSAAFDYAIGTGKLDETFVNPVMNAKKRLKLAKVRLTCQKGTRILSDEELRKFLIWLPSSGFSIPQKNVLRMTLWTGCRTGEICSAYWRDIDLHNGTFHLKETKTDTERYVQLPTQAIDFLHSLRLITGDCLFPSFLTKKPIQQKLLTETAWRLRKDNAMIDIPSWTPHDLRRTVRTGLAKLKCPSDIAEAILGHAPKGIEGTYNLHRYNDECKEWLQKWADHLDRLMAPI</sequence>
<evidence type="ECO:0000256" key="1">
    <source>
        <dbReference type="ARBA" id="ARBA00008857"/>
    </source>
</evidence>
<keyword evidence="4" id="KW-0233">DNA recombination</keyword>
<dbReference type="PROSITE" id="PS51898">
    <property type="entry name" value="TYR_RECOMBINASE"/>
    <property type="match status" value="1"/>
</dbReference>
<dbReference type="InterPro" id="IPR010998">
    <property type="entry name" value="Integrase_recombinase_N"/>
</dbReference>
<feature type="domain" description="Tyr recombinase" evidence="5">
    <location>
        <begin position="237"/>
        <end position="415"/>
    </location>
</feature>
<evidence type="ECO:0000256" key="2">
    <source>
        <dbReference type="ARBA" id="ARBA00022908"/>
    </source>
</evidence>
<organism evidence="6 7">
    <name type="scientific">Aeromonas simiae</name>
    <dbReference type="NCBI Taxonomy" id="218936"/>
    <lineage>
        <taxon>Bacteria</taxon>
        <taxon>Pseudomonadati</taxon>
        <taxon>Pseudomonadota</taxon>
        <taxon>Gammaproteobacteria</taxon>
        <taxon>Aeromonadales</taxon>
        <taxon>Aeromonadaceae</taxon>
        <taxon>Aeromonas</taxon>
    </lineage>
</organism>
<evidence type="ECO:0000256" key="4">
    <source>
        <dbReference type="ARBA" id="ARBA00023172"/>
    </source>
</evidence>
<evidence type="ECO:0000256" key="3">
    <source>
        <dbReference type="ARBA" id="ARBA00023125"/>
    </source>
</evidence>
<accession>A0A5J6X4F6</accession>
<dbReference type="EMBL" id="CP040449">
    <property type="protein sequence ID" value="QFI56745.1"/>
    <property type="molecule type" value="Genomic_DNA"/>
</dbReference>
<dbReference type="KEGG" id="asim:FE240_14765"/>
<dbReference type="PANTHER" id="PTHR30629">
    <property type="entry name" value="PROPHAGE INTEGRASE"/>
    <property type="match status" value="1"/>
</dbReference>
<dbReference type="InterPro" id="IPR038488">
    <property type="entry name" value="Integrase_DNA-bd_sf"/>
</dbReference>
<keyword evidence="3" id="KW-0238">DNA-binding</keyword>
<keyword evidence="7" id="KW-1185">Reference proteome</keyword>
<dbReference type="PANTHER" id="PTHR30629:SF2">
    <property type="entry name" value="PROPHAGE INTEGRASE INTS-RELATED"/>
    <property type="match status" value="1"/>
</dbReference>
<protein>
    <submittedName>
        <fullName evidence="6">DUF4102 domain-containing protein</fullName>
    </submittedName>
</protein>
<evidence type="ECO:0000313" key="6">
    <source>
        <dbReference type="EMBL" id="QFI56745.1"/>
    </source>
</evidence>
<dbReference type="InterPro" id="IPR002104">
    <property type="entry name" value="Integrase_catalytic"/>
</dbReference>
<keyword evidence="2" id="KW-0229">DNA integration</keyword>
<dbReference type="Proteomes" id="UP000594034">
    <property type="component" value="Chromosome"/>
</dbReference>
<evidence type="ECO:0000259" key="5">
    <source>
        <dbReference type="PROSITE" id="PS51898"/>
    </source>
</evidence>
<dbReference type="GO" id="GO:0015074">
    <property type="term" value="P:DNA integration"/>
    <property type="evidence" value="ECO:0007669"/>
    <property type="project" value="UniProtKB-KW"/>
</dbReference>
<comment type="similarity">
    <text evidence="1">Belongs to the 'phage' integrase family.</text>
</comment>
<dbReference type="Pfam" id="PF13356">
    <property type="entry name" value="Arm-DNA-bind_3"/>
    <property type="match status" value="1"/>
</dbReference>
<name>A0A5J6X4F6_9GAMM</name>
<dbReference type="Pfam" id="PF00589">
    <property type="entry name" value="Phage_integrase"/>
    <property type="match status" value="1"/>
</dbReference>